<evidence type="ECO:0000256" key="4">
    <source>
        <dbReference type="ARBA" id="ARBA00022692"/>
    </source>
</evidence>
<keyword evidence="5" id="KW-0133">Cell shape</keyword>
<evidence type="ECO:0000256" key="5">
    <source>
        <dbReference type="ARBA" id="ARBA00022960"/>
    </source>
</evidence>
<dbReference type="InterPro" id="IPR012338">
    <property type="entry name" value="Beta-lactam/transpept-like"/>
</dbReference>
<dbReference type="EMBL" id="PCVC01000068">
    <property type="protein sequence ID" value="PIQ66737.1"/>
    <property type="molecule type" value="Genomic_DNA"/>
</dbReference>
<dbReference type="Gene3D" id="3.40.710.10">
    <property type="entry name" value="DD-peptidase/beta-lactamase superfamily"/>
    <property type="match status" value="1"/>
</dbReference>
<dbReference type="GO" id="GO:0071972">
    <property type="term" value="F:peptidoglycan L,D-transpeptidase activity"/>
    <property type="evidence" value="ECO:0007669"/>
    <property type="project" value="TreeGrafter"/>
</dbReference>
<proteinExistence type="predicted"/>
<keyword evidence="8 10" id="KW-0472">Membrane</keyword>
<evidence type="ECO:0000256" key="10">
    <source>
        <dbReference type="SAM" id="Phobius"/>
    </source>
</evidence>
<evidence type="ECO:0000256" key="9">
    <source>
        <dbReference type="ARBA" id="ARBA00023316"/>
    </source>
</evidence>
<dbReference type="Proteomes" id="UP000229834">
    <property type="component" value="Unassembled WGS sequence"/>
</dbReference>
<accession>A0A2H0K659</accession>
<evidence type="ECO:0000256" key="1">
    <source>
        <dbReference type="ARBA" id="ARBA00004167"/>
    </source>
</evidence>
<dbReference type="Pfam" id="PF03717">
    <property type="entry name" value="PBP_dimer"/>
    <property type="match status" value="1"/>
</dbReference>
<evidence type="ECO:0000259" key="12">
    <source>
        <dbReference type="Pfam" id="PF03717"/>
    </source>
</evidence>
<evidence type="ECO:0000256" key="7">
    <source>
        <dbReference type="ARBA" id="ARBA00022989"/>
    </source>
</evidence>
<organism evidence="13 14">
    <name type="scientific">Candidatus Zambryskibacteria bacterium CG11_big_fil_rev_8_21_14_0_20_40_24</name>
    <dbReference type="NCBI Taxonomy" id="1975116"/>
    <lineage>
        <taxon>Bacteria</taxon>
        <taxon>Candidatus Zambryskiibacteriota</taxon>
    </lineage>
</organism>
<evidence type="ECO:0000256" key="3">
    <source>
        <dbReference type="ARBA" id="ARBA00022475"/>
    </source>
</evidence>
<keyword evidence="3" id="KW-1003">Cell membrane</keyword>
<comment type="caution">
    <text evidence="13">The sequence shown here is derived from an EMBL/GenBank/DDBJ whole genome shotgun (WGS) entry which is preliminary data.</text>
</comment>
<sequence length="570" mass="63357">MHRLWKKKFMKILSLETSRGSEIDPDEIFLDSSNLPHFDTNQFEGRMEKPLSQRTFLFVSITFLLVGFVFLGKLWALQVTNGDSFGIKSENNSLKHTVIFANRGLVLDRNGEQLAYNGLNPDGDFSLRHYANTEGLSHLVGYIKYPSLDSSGFYYDDKYHGKSGVESSYDEHLSGRNGLKIIEIDALGNLQSESVLDPPKDGKNVKLAVDSKLNEKFFNFIKQTAQDRGFRGGAGAIMDIKTGELLSLTSYPEFSSEILTQGKDKTAINGFIEDKNNPFINRAVSGLYTPGSIIKPFIATGVLEENIINPLKQILSTGSISIPNPYDRTKSSIFKDWKAHGWVDLRHALAVSSDVYFYAVGGGFEDQQGLGISKINDYIKTFGFGFETGIDIEGEVVGNVPNPEWKEKTFEDGNWRLGDTYNSSIGQYGFQITVIQSVRAVASIANGGYLLAPTVRQLEKDEEIEYNKLPFDGDNLQIIREGMRLAVTEGTASGLNIQGLEIAAKTGTAELGVAKNFVNSWSIGYFPYKNPRYAFAVVMESGSSSNTIGATFVIRQLFDWMKINTPQYLE</sequence>
<evidence type="ECO:0000256" key="2">
    <source>
        <dbReference type="ARBA" id="ARBA00004236"/>
    </source>
</evidence>
<keyword evidence="9" id="KW-0961">Cell wall biogenesis/degradation</keyword>
<evidence type="ECO:0000256" key="6">
    <source>
        <dbReference type="ARBA" id="ARBA00022984"/>
    </source>
</evidence>
<evidence type="ECO:0008006" key="15">
    <source>
        <dbReference type="Google" id="ProtNLM"/>
    </source>
</evidence>
<evidence type="ECO:0000313" key="14">
    <source>
        <dbReference type="Proteomes" id="UP000229834"/>
    </source>
</evidence>
<protein>
    <recommendedName>
        <fullName evidence="15">Penicillin-binding protein 2</fullName>
    </recommendedName>
</protein>
<dbReference type="GO" id="GO:0008658">
    <property type="term" value="F:penicillin binding"/>
    <property type="evidence" value="ECO:0007669"/>
    <property type="project" value="InterPro"/>
</dbReference>
<reference evidence="13 14" key="1">
    <citation type="submission" date="2017-09" db="EMBL/GenBank/DDBJ databases">
        <title>Depth-based differentiation of microbial function through sediment-hosted aquifers and enrichment of novel symbionts in the deep terrestrial subsurface.</title>
        <authorList>
            <person name="Probst A.J."/>
            <person name="Ladd B."/>
            <person name="Jarett J.K."/>
            <person name="Geller-Mcgrath D.E."/>
            <person name="Sieber C.M."/>
            <person name="Emerson J.B."/>
            <person name="Anantharaman K."/>
            <person name="Thomas B.C."/>
            <person name="Malmstrom R."/>
            <person name="Stieglmeier M."/>
            <person name="Klingl A."/>
            <person name="Woyke T."/>
            <person name="Ryan C.M."/>
            <person name="Banfield J.F."/>
        </authorList>
    </citation>
    <scope>NUCLEOTIDE SEQUENCE [LARGE SCALE GENOMIC DNA]</scope>
    <source>
        <strain evidence="13">CG11_big_fil_rev_8_21_14_0_20_40_24</strain>
    </source>
</reference>
<dbReference type="GO" id="GO:0071555">
    <property type="term" value="P:cell wall organization"/>
    <property type="evidence" value="ECO:0007669"/>
    <property type="project" value="TreeGrafter"/>
</dbReference>
<dbReference type="PANTHER" id="PTHR30627:SF2">
    <property type="entry name" value="PEPTIDOGLYCAN D,D-TRANSPEPTIDASE MRDA"/>
    <property type="match status" value="1"/>
</dbReference>
<dbReference type="InterPro" id="IPR005311">
    <property type="entry name" value="PBP_dimer"/>
</dbReference>
<dbReference type="Gene3D" id="3.90.1310.10">
    <property type="entry name" value="Penicillin-binding protein 2a (Domain 2)"/>
    <property type="match status" value="1"/>
</dbReference>
<keyword evidence="6" id="KW-0573">Peptidoglycan synthesis</keyword>
<dbReference type="InterPro" id="IPR050515">
    <property type="entry name" value="Beta-lactam/transpept"/>
</dbReference>
<dbReference type="GO" id="GO:0005886">
    <property type="term" value="C:plasma membrane"/>
    <property type="evidence" value="ECO:0007669"/>
    <property type="project" value="TreeGrafter"/>
</dbReference>
<comment type="subcellular location">
    <subcellularLocation>
        <location evidence="2">Cell membrane</location>
    </subcellularLocation>
    <subcellularLocation>
        <location evidence="1">Membrane</location>
        <topology evidence="1">Single-pass membrane protein</topology>
    </subcellularLocation>
</comment>
<keyword evidence="4 10" id="KW-0812">Transmembrane</keyword>
<name>A0A2H0K659_9BACT</name>
<gene>
    <name evidence="13" type="ORF">COV95_02500</name>
</gene>
<evidence type="ECO:0000259" key="11">
    <source>
        <dbReference type="Pfam" id="PF00905"/>
    </source>
</evidence>
<evidence type="ECO:0000313" key="13">
    <source>
        <dbReference type="EMBL" id="PIQ66737.1"/>
    </source>
</evidence>
<evidence type="ECO:0000256" key="8">
    <source>
        <dbReference type="ARBA" id="ARBA00023136"/>
    </source>
</evidence>
<dbReference type="SUPFAM" id="SSF56601">
    <property type="entry name" value="beta-lactamase/transpeptidase-like"/>
    <property type="match status" value="1"/>
</dbReference>
<dbReference type="SUPFAM" id="SSF56519">
    <property type="entry name" value="Penicillin binding protein dimerisation domain"/>
    <property type="match status" value="1"/>
</dbReference>
<dbReference type="AlphaFoldDB" id="A0A2H0K659"/>
<keyword evidence="7 10" id="KW-1133">Transmembrane helix</keyword>
<feature type="transmembrane region" description="Helical" evidence="10">
    <location>
        <begin position="56"/>
        <end position="76"/>
    </location>
</feature>
<feature type="domain" description="Penicillin-binding protein transpeptidase" evidence="11">
    <location>
        <begin position="235"/>
        <end position="543"/>
    </location>
</feature>
<dbReference type="InterPro" id="IPR001460">
    <property type="entry name" value="PCN-bd_Tpept"/>
</dbReference>
<dbReference type="InterPro" id="IPR036138">
    <property type="entry name" value="PBP_dimer_sf"/>
</dbReference>
<dbReference type="PANTHER" id="PTHR30627">
    <property type="entry name" value="PEPTIDOGLYCAN D,D-TRANSPEPTIDASE"/>
    <property type="match status" value="1"/>
</dbReference>
<dbReference type="Pfam" id="PF00905">
    <property type="entry name" value="Transpeptidase"/>
    <property type="match status" value="1"/>
</dbReference>
<feature type="domain" description="Penicillin-binding protein dimerisation" evidence="12">
    <location>
        <begin position="127"/>
        <end position="193"/>
    </location>
</feature>